<reference evidence="4 5" key="1">
    <citation type="submission" date="2018-07" db="EMBL/GenBank/DDBJ databases">
        <title>Rhodosalinus sp. strain E84T genomic sequence and assembly.</title>
        <authorList>
            <person name="Liu Z.-W."/>
            <person name="Lu D.-C."/>
        </authorList>
    </citation>
    <scope>NUCLEOTIDE SEQUENCE [LARGE SCALE GENOMIC DNA]</scope>
    <source>
        <strain evidence="4 5">E84</strain>
    </source>
</reference>
<dbReference type="Pfam" id="PF02685">
    <property type="entry name" value="Glucokinase"/>
    <property type="match status" value="1"/>
</dbReference>
<dbReference type="InterPro" id="IPR043129">
    <property type="entry name" value="ATPase_NBD"/>
</dbReference>
<evidence type="ECO:0000256" key="2">
    <source>
        <dbReference type="ARBA" id="ARBA00022777"/>
    </source>
</evidence>
<dbReference type="GO" id="GO:0004340">
    <property type="term" value="F:glucokinase activity"/>
    <property type="evidence" value="ECO:0007669"/>
    <property type="project" value="InterPro"/>
</dbReference>
<dbReference type="CDD" id="cd24008">
    <property type="entry name" value="ASKHA_NBD_GLK"/>
    <property type="match status" value="1"/>
</dbReference>
<keyword evidence="2 4" id="KW-0418">Kinase</keyword>
<dbReference type="RefSeq" id="WP_113287535.1">
    <property type="nucleotide sequence ID" value="NZ_QNTQ01000001.1"/>
</dbReference>
<organism evidence="4 5">
    <name type="scientific">Rhodosalinus halophilus</name>
    <dbReference type="NCBI Taxonomy" id="2259333"/>
    <lineage>
        <taxon>Bacteria</taxon>
        <taxon>Pseudomonadati</taxon>
        <taxon>Pseudomonadota</taxon>
        <taxon>Alphaproteobacteria</taxon>
        <taxon>Rhodobacterales</taxon>
        <taxon>Paracoccaceae</taxon>
        <taxon>Rhodosalinus</taxon>
    </lineage>
</organism>
<dbReference type="GO" id="GO:0005536">
    <property type="term" value="F:D-glucose binding"/>
    <property type="evidence" value="ECO:0007669"/>
    <property type="project" value="InterPro"/>
</dbReference>
<comment type="similarity">
    <text evidence="3">Belongs to the bacterial glucokinase family.</text>
</comment>
<name>A0A365UDR0_9RHOB</name>
<proteinExistence type="inferred from homology"/>
<dbReference type="InterPro" id="IPR050201">
    <property type="entry name" value="Bacterial_glucokinase"/>
</dbReference>
<accession>A0A365UDR0</accession>
<evidence type="ECO:0000256" key="3">
    <source>
        <dbReference type="RuleBase" id="RU004046"/>
    </source>
</evidence>
<dbReference type="SUPFAM" id="SSF53067">
    <property type="entry name" value="Actin-like ATPase domain"/>
    <property type="match status" value="1"/>
</dbReference>
<dbReference type="Gene3D" id="3.40.367.20">
    <property type="match status" value="1"/>
</dbReference>
<evidence type="ECO:0000256" key="1">
    <source>
        <dbReference type="ARBA" id="ARBA00022679"/>
    </source>
</evidence>
<keyword evidence="5" id="KW-1185">Reference proteome</keyword>
<dbReference type="GO" id="GO:0005829">
    <property type="term" value="C:cytosol"/>
    <property type="evidence" value="ECO:0007669"/>
    <property type="project" value="TreeGrafter"/>
</dbReference>
<dbReference type="PANTHER" id="PTHR47690">
    <property type="entry name" value="GLUCOKINASE"/>
    <property type="match status" value="1"/>
</dbReference>
<dbReference type="PANTHER" id="PTHR47690:SF1">
    <property type="entry name" value="GLUCOKINASE"/>
    <property type="match status" value="1"/>
</dbReference>
<sequence length="312" mass="31931">MTDGSDALALVGDIGATTARLALARGGIPLPGSAARYLTAGHDSAEAMLADYLRHLDARPGMACLAVAGPLRGETAWMRNRGWEIQAEALARGLGLARVRLLNDLQAQALALDRLSEAAQDPLLDGRPQPGAARLVIGLGTGVNCAAAHPRPEASLPLVPPSEAGNMGLPAHDAETLRLAGWLRAHVGAATVEEALSGRGLTQLWGFAGGHGRPSPQEVLTACAAGEAQAQAAVALHARLLGQFARDLALAHLALGGVWLAGGLARAVAPHLLRNGFADAFRADPLTETIPVRVIADDAAAVLGCAQLCAAL</sequence>
<dbReference type="InterPro" id="IPR003836">
    <property type="entry name" value="Glucokinase"/>
</dbReference>
<dbReference type="GO" id="GO:0006096">
    <property type="term" value="P:glycolytic process"/>
    <property type="evidence" value="ECO:0007669"/>
    <property type="project" value="InterPro"/>
</dbReference>
<evidence type="ECO:0000313" key="4">
    <source>
        <dbReference type="EMBL" id="RBI87512.1"/>
    </source>
</evidence>
<keyword evidence="1" id="KW-0808">Transferase</keyword>
<comment type="caution">
    <text evidence="4">The sequence shown here is derived from an EMBL/GenBank/DDBJ whole genome shotgun (WGS) entry which is preliminary data.</text>
</comment>
<dbReference type="OrthoDB" id="9800595at2"/>
<dbReference type="AlphaFoldDB" id="A0A365UDR0"/>
<evidence type="ECO:0000313" key="5">
    <source>
        <dbReference type="Proteomes" id="UP000253370"/>
    </source>
</evidence>
<dbReference type="Proteomes" id="UP000253370">
    <property type="component" value="Unassembled WGS sequence"/>
</dbReference>
<dbReference type="Gene3D" id="3.30.420.40">
    <property type="match status" value="1"/>
</dbReference>
<gene>
    <name evidence="4" type="ORF">DRV85_00845</name>
</gene>
<protein>
    <submittedName>
        <fullName evidence="4">Glucokinase</fullName>
    </submittedName>
</protein>
<dbReference type="GO" id="GO:0005524">
    <property type="term" value="F:ATP binding"/>
    <property type="evidence" value="ECO:0007669"/>
    <property type="project" value="InterPro"/>
</dbReference>
<dbReference type="EMBL" id="QNTQ01000001">
    <property type="protein sequence ID" value="RBI87512.1"/>
    <property type="molecule type" value="Genomic_DNA"/>
</dbReference>